<keyword evidence="5 7" id="KW-0472">Membrane</keyword>
<dbReference type="GO" id="GO:0005886">
    <property type="term" value="C:plasma membrane"/>
    <property type="evidence" value="ECO:0007669"/>
    <property type="project" value="UniProtKB-SubCell"/>
</dbReference>
<protein>
    <recommendedName>
        <fullName evidence="8">Type IV secretion system coupling protein TraD DNA-binding domain-containing protein</fullName>
    </recommendedName>
</protein>
<organism evidence="9 10">
    <name type="scientific">Rhodocyclus tenuis</name>
    <name type="common">Rhodospirillum tenue</name>
    <dbReference type="NCBI Taxonomy" id="1066"/>
    <lineage>
        <taxon>Bacteria</taxon>
        <taxon>Pseudomonadati</taxon>
        <taxon>Pseudomonadota</taxon>
        <taxon>Betaproteobacteria</taxon>
        <taxon>Rhodocyclales</taxon>
        <taxon>Rhodocyclaceae</taxon>
        <taxon>Rhodocyclus</taxon>
    </lineage>
</organism>
<dbReference type="CDD" id="cd01127">
    <property type="entry name" value="TrwB_TraG_TraD_VirD4"/>
    <property type="match status" value="1"/>
</dbReference>
<keyword evidence="2" id="KW-1003">Cell membrane</keyword>
<evidence type="ECO:0000256" key="7">
    <source>
        <dbReference type="SAM" id="Phobius"/>
    </source>
</evidence>
<evidence type="ECO:0000256" key="1">
    <source>
        <dbReference type="ARBA" id="ARBA00004651"/>
    </source>
</evidence>
<dbReference type="InterPro" id="IPR027417">
    <property type="entry name" value="P-loop_NTPase"/>
</dbReference>
<comment type="caution">
    <text evidence="9">The sequence shown here is derived from an EMBL/GenBank/DDBJ whole genome shotgun (WGS) entry which is preliminary data.</text>
</comment>
<sequence length="737" mass="78384">MPTWIIASLALGLLVFVCGGVASWAALDAANIARVGSPDGWLSLLWTLIKQPALILSAPWQFLLRVSIPAAAALVVAAAVGLVTYRNHATATHDGGAKHLRGRRYISDAKEAARLFAREMSPADGLQIHPDLPPLSLIREPEHVFFLGGVGSGKTQTLLPWILAAQARRDSILIHDVKGDFTAGLKNILLVAPWDRRGEVWNVAEDVSTKSAAREFAARVVPENKQSPMWSSAARQVLTGLVINCQLEKPGRWGVADLARGAALPMAELLPIMQRCNPEAIRAIEGQNVTTTGILISMMSFLSPIFDLAVAWPTPPAPGEGFAITRWLAGKGKRTRTIILQSSGQFEQLGRAVNAAIIGLASQIVASPLMPESKTRRLWFFLDEFPQLGRIDPVETLIAVGRSKGVRVVLVAQSLDMLKSVYDAHKAAGWLSMVGNVLIGRTQGETAEFVATRIVGEREVEREQVSVTPGAQQGGIIRSGVGMTYSTSRSTEPVVMPADLAGDLGPDPRAGGVRILWLTGRYALRLLVPFTSLPTLRPASVLSPWTAFPSESRIPSDASLTQQMAAEAGLATAEPLQRDDRDDDEQGEQEVAEQASATKVAPVVVSDDPDKIKIDQTQPLVLPTARDPLDVLSDLSEDKAKNESGELLADAAIHHTAAPSLAELDAALGLADGATGGVVSAVKLLGDIAEAAKTPAVVETKIIAAPQGGALAKLRAKKQKMAAQQSADEAMEEGPAC</sequence>
<dbReference type="InterPro" id="IPR051539">
    <property type="entry name" value="T4SS-coupling_protein"/>
</dbReference>
<feature type="compositionally biased region" description="Acidic residues" evidence="6">
    <location>
        <begin position="581"/>
        <end position="591"/>
    </location>
</feature>
<keyword evidence="4 7" id="KW-1133">Transmembrane helix</keyword>
<dbReference type="Pfam" id="PF10412">
    <property type="entry name" value="TrwB_AAD_bind"/>
    <property type="match status" value="1"/>
</dbReference>
<reference evidence="9 10" key="1">
    <citation type="submission" date="2020-08" db="EMBL/GenBank/DDBJ databases">
        <title>Genome sequencing of Purple Non-Sulfur Bacteria from various extreme environments.</title>
        <authorList>
            <person name="Mayer M."/>
        </authorList>
    </citation>
    <scope>NUCLEOTIDE SEQUENCE [LARGE SCALE GENOMIC DNA]</scope>
    <source>
        <strain evidence="9 10">2761</strain>
    </source>
</reference>
<comment type="subcellular location">
    <subcellularLocation>
        <location evidence="1">Cell membrane</location>
        <topology evidence="1">Multi-pass membrane protein</topology>
    </subcellularLocation>
</comment>
<evidence type="ECO:0000259" key="8">
    <source>
        <dbReference type="Pfam" id="PF10412"/>
    </source>
</evidence>
<dbReference type="OrthoDB" id="9803543at2"/>
<evidence type="ECO:0000313" key="10">
    <source>
        <dbReference type="Proteomes" id="UP000587070"/>
    </source>
</evidence>
<dbReference type="AlphaFoldDB" id="A0A840GBB8"/>
<keyword evidence="3 7" id="KW-0812">Transmembrane</keyword>
<feature type="transmembrane region" description="Helical" evidence="7">
    <location>
        <begin position="62"/>
        <end position="85"/>
    </location>
</feature>
<evidence type="ECO:0000256" key="3">
    <source>
        <dbReference type="ARBA" id="ARBA00022692"/>
    </source>
</evidence>
<dbReference type="InterPro" id="IPR019476">
    <property type="entry name" value="T4SS_TraD_DNA-bd"/>
</dbReference>
<dbReference type="Gene3D" id="3.40.50.300">
    <property type="entry name" value="P-loop containing nucleotide triphosphate hydrolases"/>
    <property type="match status" value="2"/>
</dbReference>
<keyword evidence="10" id="KW-1185">Reference proteome</keyword>
<dbReference type="EMBL" id="JACIGE010000008">
    <property type="protein sequence ID" value="MBB4247958.1"/>
    <property type="molecule type" value="Genomic_DNA"/>
</dbReference>
<dbReference type="PANTHER" id="PTHR37937">
    <property type="entry name" value="CONJUGATIVE TRANSFER: DNA TRANSPORT"/>
    <property type="match status" value="1"/>
</dbReference>
<name>A0A840GBB8_RHOTE</name>
<feature type="region of interest" description="Disordered" evidence="6">
    <location>
        <begin position="568"/>
        <end position="599"/>
    </location>
</feature>
<feature type="domain" description="Type IV secretion system coupling protein TraD DNA-binding" evidence="8">
    <location>
        <begin position="134"/>
        <end position="500"/>
    </location>
</feature>
<dbReference type="Proteomes" id="UP000587070">
    <property type="component" value="Unassembled WGS sequence"/>
</dbReference>
<dbReference type="RefSeq" id="WP_153116903.1">
    <property type="nucleotide sequence ID" value="NZ_JACIGE010000008.1"/>
</dbReference>
<evidence type="ECO:0000256" key="2">
    <source>
        <dbReference type="ARBA" id="ARBA00022475"/>
    </source>
</evidence>
<accession>A0A840GBB8</accession>
<evidence type="ECO:0000313" key="9">
    <source>
        <dbReference type="EMBL" id="MBB4247958.1"/>
    </source>
</evidence>
<proteinExistence type="predicted"/>
<gene>
    <name evidence="9" type="ORF">GGD90_002344</name>
</gene>
<dbReference type="SUPFAM" id="SSF52540">
    <property type="entry name" value="P-loop containing nucleoside triphosphate hydrolases"/>
    <property type="match status" value="1"/>
</dbReference>
<evidence type="ECO:0000256" key="4">
    <source>
        <dbReference type="ARBA" id="ARBA00022989"/>
    </source>
</evidence>
<evidence type="ECO:0000256" key="6">
    <source>
        <dbReference type="SAM" id="MobiDB-lite"/>
    </source>
</evidence>
<evidence type="ECO:0000256" key="5">
    <source>
        <dbReference type="ARBA" id="ARBA00023136"/>
    </source>
</evidence>
<dbReference type="PANTHER" id="PTHR37937:SF1">
    <property type="entry name" value="CONJUGATIVE TRANSFER: DNA TRANSPORT"/>
    <property type="match status" value="1"/>
</dbReference>